<dbReference type="EMBL" id="FO681348">
    <property type="protein sequence ID" value="CCV65517.1"/>
    <property type="molecule type" value="Genomic_DNA"/>
</dbReference>
<evidence type="ECO:0000313" key="2">
    <source>
        <dbReference type="Proteomes" id="UP000032737"/>
    </source>
</evidence>
<gene>
    <name evidence="1" type="ORF">BN85304960</name>
</gene>
<dbReference type="Proteomes" id="UP000032737">
    <property type="component" value="Chromosome"/>
</dbReference>
<accession>U4KMR9</accession>
<keyword evidence="2" id="KW-1185">Reference proteome</keyword>
<proteinExistence type="predicted"/>
<reference evidence="1 2" key="1">
    <citation type="journal article" date="2013" name="J. Mol. Microbiol. Biotechnol.">
        <title>Analysis of the Complete Genomes of Acholeplasma brassicae , A. palmae and A. laidlawii and Their Comparison to the Obligate Parasites from ' Candidatus Phytoplasma'.</title>
        <authorList>
            <person name="Kube M."/>
            <person name="Siewert C."/>
            <person name="Migdoll A.M."/>
            <person name="Duduk B."/>
            <person name="Holz S."/>
            <person name="Rabus R."/>
            <person name="Seemuller E."/>
            <person name="Mitrovic J."/>
            <person name="Muller I."/>
            <person name="Buttner C."/>
            <person name="Reinhardt R."/>
        </authorList>
    </citation>
    <scope>NUCLEOTIDE SEQUENCE [LARGE SCALE GENOMIC DNA]</scope>
    <source>
        <strain evidence="2">0502</strain>
    </source>
</reference>
<organism evidence="1 2">
    <name type="scientific">Acholeplasma brassicae</name>
    <dbReference type="NCBI Taxonomy" id="61635"/>
    <lineage>
        <taxon>Bacteria</taxon>
        <taxon>Bacillati</taxon>
        <taxon>Mycoplasmatota</taxon>
        <taxon>Mollicutes</taxon>
        <taxon>Acholeplasmatales</taxon>
        <taxon>Acholeplasmataceae</taxon>
        <taxon>Acholeplasma</taxon>
    </lineage>
</organism>
<evidence type="ECO:0000313" key="1">
    <source>
        <dbReference type="EMBL" id="CCV65517.1"/>
    </source>
</evidence>
<dbReference type="AlphaFoldDB" id="U4KMR9"/>
<dbReference type="KEGG" id="abra:BN85304960"/>
<dbReference type="RefSeq" id="WP_030004372.1">
    <property type="nucleotide sequence ID" value="NC_022549.1"/>
</dbReference>
<sequence>MGLFVKKAPKNTFLGKSKAKKYLKTVNKDESPQIDLLSMYVNGELEIILQGHDFDLIEVFVDKLKNGTLDLQINLRFGNKNIGLDFFHDHYEYCYYLAGCTPDEVENSIIRHEYKAFDFNGLLKEMASRLH</sequence>
<protein>
    <submittedName>
        <fullName evidence="1">Uncharacterized protein</fullName>
    </submittedName>
</protein>
<name>U4KMR9_9MOLU</name>
<dbReference type="HOGENOM" id="CLU_1987759_0_0_14"/>
<dbReference type="OrthoDB" id="411346at2"/>